<dbReference type="AlphaFoldDB" id="A0A918NXA8"/>
<sequence length="161" mass="17693">MTETTMIQAMSVERLQGLFQTMGYRVTVSEQGGLRQLLSASQGIGFSVRPGNPARDEGEFIDYTLSCPLQVQGDLPSDLADNWNLGKRFARLTRQSGFLVLEMDVVVAGGVSETYLRATTELWDRLLQELILFLRDYSTSQARPEGGDAGEPSGVAEELAQ</sequence>
<dbReference type="Pfam" id="PF10722">
    <property type="entry name" value="YbjN"/>
    <property type="match status" value="1"/>
</dbReference>
<comment type="caution">
    <text evidence="2">The sequence shown here is derived from an EMBL/GenBank/DDBJ whole genome shotgun (WGS) entry which is preliminary data.</text>
</comment>
<keyword evidence="3" id="KW-1185">Reference proteome</keyword>
<dbReference type="RefSeq" id="WP_189530522.1">
    <property type="nucleotide sequence ID" value="NZ_BMYX01000001.1"/>
</dbReference>
<gene>
    <name evidence="2" type="ORF">GCM10011289_03680</name>
</gene>
<dbReference type="Proteomes" id="UP000645257">
    <property type="component" value="Unassembled WGS sequence"/>
</dbReference>
<reference evidence="2" key="1">
    <citation type="journal article" date="2014" name="Int. J. Syst. Evol. Microbiol.">
        <title>Complete genome sequence of Corynebacterium casei LMG S-19264T (=DSM 44701T), isolated from a smear-ripened cheese.</title>
        <authorList>
            <consortium name="US DOE Joint Genome Institute (JGI-PGF)"/>
            <person name="Walter F."/>
            <person name="Albersmeier A."/>
            <person name="Kalinowski J."/>
            <person name="Ruckert C."/>
        </authorList>
    </citation>
    <scope>NUCLEOTIDE SEQUENCE</scope>
    <source>
        <strain evidence="2">KCTC 32182</strain>
    </source>
</reference>
<evidence type="ECO:0008006" key="4">
    <source>
        <dbReference type="Google" id="ProtNLM"/>
    </source>
</evidence>
<proteinExistence type="predicted"/>
<dbReference type="InterPro" id="IPR019660">
    <property type="entry name" value="Put_sensory_transdc_reg_YbjN"/>
</dbReference>
<dbReference type="EMBL" id="BMYX01000001">
    <property type="protein sequence ID" value="GGY04437.1"/>
    <property type="molecule type" value="Genomic_DNA"/>
</dbReference>
<organism evidence="2 3">
    <name type="scientific">Paludibacterium paludis</name>
    <dbReference type="NCBI Taxonomy" id="1225769"/>
    <lineage>
        <taxon>Bacteria</taxon>
        <taxon>Pseudomonadati</taxon>
        <taxon>Pseudomonadota</taxon>
        <taxon>Betaproteobacteria</taxon>
        <taxon>Neisseriales</taxon>
        <taxon>Chromobacteriaceae</taxon>
        <taxon>Paludibacterium</taxon>
    </lineage>
</organism>
<reference evidence="2" key="2">
    <citation type="submission" date="2020-09" db="EMBL/GenBank/DDBJ databases">
        <authorList>
            <person name="Sun Q."/>
            <person name="Kim S."/>
        </authorList>
    </citation>
    <scope>NUCLEOTIDE SEQUENCE</scope>
    <source>
        <strain evidence="2">KCTC 32182</strain>
    </source>
</reference>
<evidence type="ECO:0000256" key="1">
    <source>
        <dbReference type="SAM" id="MobiDB-lite"/>
    </source>
</evidence>
<accession>A0A918NXA8</accession>
<name>A0A918NXA8_9NEIS</name>
<evidence type="ECO:0000313" key="2">
    <source>
        <dbReference type="EMBL" id="GGY04437.1"/>
    </source>
</evidence>
<evidence type="ECO:0000313" key="3">
    <source>
        <dbReference type="Proteomes" id="UP000645257"/>
    </source>
</evidence>
<protein>
    <recommendedName>
        <fullName evidence="4">Sensory transduction regulator</fullName>
    </recommendedName>
</protein>
<feature type="region of interest" description="Disordered" evidence="1">
    <location>
        <begin position="141"/>
        <end position="161"/>
    </location>
</feature>